<sequence>MPHSCTLEQAVDRVLNAIDGPIHLGLPLGLGKPNRWVNALYARVRQMPERQLTIYTALCLARPRAGQALQQRFLEPFVARVFGDYPELEFLADLHGGSLPANVRVEQFFFQPGSLLECEPAQQDYISSNYSHVARDLNAKGLNVVAQLVAADAGQPEHFSLSCNPDVTLDLLPLLERRRAAGETVLSVAQVHVDLPFMSGDALVPRDTFDIHVAEDERTTLFSTPNMPVSLQDHCIGLLASSLVRDGGTLQIGIGSMGDALTAALMARQDDNAGYPALLQALGGATWAAEIAANGGLEPLEQGLYGCSEMFVNGLLALAEAGLLRRPVYPDLRLQRLADNAALDEQGRPHSVQALLAGGVPAQLGAADLDWLLACGLLQGEVRWQAGRLHLPDGSWVAADLDDPHTRACLQPYLGRASGGVVLHGGFFLGPGSFYRRLRELDDAGRQRFAMTGIRYINELYGQEALKRLQRRDARFINTVFTMTLLGAGVADQLEDGRVLSGVGGQYNFVAQAHALEDARSILLLRSWRESGGELSSNLVWEYGHATIPRHLRDMVVTEYGIADLRGKTDSQVIEALLKISDSRFQPQLIEQAQQAGKLPEDFRLDERFTRNLPERLEALREQHAALFAEYPLGSDFSDVEQDLLRALNWLKRTLRLSEVLELGKATLDAPEPEAYPEHLRRMGLEAPDGVREALYQRLLLAGLQASGAGEAGPRST</sequence>
<dbReference type="InterPro" id="IPR038460">
    <property type="entry name" value="AcetylCoA_hyd_C_sf"/>
</dbReference>
<protein>
    <submittedName>
        <fullName evidence="2">Acetyl-CoA hydrolase</fullName>
    </submittedName>
</protein>
<accession>A0A653B4X4</accession>
<dbReference type="InterPro" id="IPR026888">
    <property type="entry name" value="AcetylCoA_hyd_C"/>
</dbReference>
<dbReference type="GO" id="GO:0006083">
    <property type="term" value="P:acetate metabolic process"/>
    <property type="evidence" value="ECO:0007669"/>
    <property type="project" value="InterPro"/>
</dbReference>
<reference evidence="2" key="1">
    <citation type="submission" date="2018-11" db="EMBL/GenBank/DDBJ databases">
        <authorList>
            <consortium name="Genoscope - CEA"/>
            <person name="William W."/>
        </authorList>
    </citation>
    <scope>NUCLEOTIDE SEQUENCE [LARGE SCALE GENOMIC DNA]</scope>
    <source>
        <strain evidence="2">T9AD</strain>
    </source>
</reference>
<organism evidence="2">
    <name type="scientific">Ectopseudomonas oleovorans</name>
    <name type="common">Pseudomonas oleovorans</name>
    <dbReference type="NCBI Taxonomy" id="301"/>
    <lineage>
        <taxon>Bacteria</taxon>
        <taxon>Pseudomonadati</taxon>
        <taxon>Pseudomonadota</taxon>
        <taxon>Gammaproteobacteria</taxon>
        <taxon>Pseudomonadales</taxon>
        <taxon>Pseudomonadaceae</taxon>
        <taxon>Ectopseudomonas</taxon>
    </lineage>
</organism>
<dbReference type="Gene3D" id="3.40.1080.10">
    <property type="entry name" value="Glutaconate Coenzyme A-transferase"/>
    <property type="match status" value="1"/>
</dbReference>
<dbReference type="Gene3D" id="3.30.750.70">
    <property type="entry name" value="4-hydroxybutyrate coenzyme like domains"/>
    <property type="match status" value="1"/>
</dbReference>
<dbReference type="Pfam" id="PF13336">
    <property type="entry name" value="AcetylCoA_hyd_C"/>
    <property type="match status" value="1"/>
</dbReference>
<dbReference type="SUPFAM" id="SSF100950">
    <property type="entry name" value="NagB/RpiA/CoA transferase-like"/>
    <property type="match status" value="1"/>
</dbReference>
<dbReference type="EMBL" id="LR130779">
    <property type="protein sequence ID" value="VDN63665.1"/>
    <property type="molecule type" value="Genomic_DNA"/>
</dbReference>
<gene>
    <name evidence="2" type="ORF">POT9AD_2690</name>
</gene>
<name>A0A653B4X4_ECTOL</name>
<dbReference type="PANTHER" id="PTHR21432">
    <property type="entry name" value="ACETYL-COA HYDROLASE-RELATED"/>
    <property type="match status" value="1"/>
</dbReference>
<dbReference type="PANTHER" id="PTHR21432:SF20">
    <property type="entry name" value="ACETYL-COA HYDROLASE"/>
    <property type="match status" value="1"/>
</dbReference>
<proteinExistence type="predicted"/>
<dbReference type="GO" id="GO:0016787">
    <property type="term" value="F:hydrolase activity"/>
    <property type="evidence" value="ECO:0007669"/>
    <property type="project" value="UniProtKB-KW"/>
</dbReference>
<feature type="domain" description="Acetyl-CoA hydrolase/transferase C-terminal" evidence="1">
    <location>
        <begin position="435"/>
        <end position="593"/>
    </location>
</feature>
<dbReference type="InterPro" id="IPR046433">
    <property type="entry name" value="ActCoA_hydro"/>
</dbReference>
<evidence type="ECO:0000259" key="1">
    <source>
        <dbReference type="Pfam" id="PF13336"/>
    </source>
</evidence>
<keyword evidence="2" id="KW-0378">Hydrolase</keyword>
<dbReference type="OrthoDB" id="9801795at2"/>
<dbReference type="InterPro" id="IPR037171">
    <property type="entry name" value="NagB/RpiA_transferase-like"/>
</dbReference>
<dbReference type="GO" id="GO:0008775">
    <property type="term" value="F:acetate CoA-transferase activity"/>
    <property type="evidence" value="ECO:0007669"/>
    <property type="project" value="InterPro"/>
</dbReference>
<dbReference type="Gene3D" id="3.40.1080.20">
    <property type="entry name" value="Acetyl-CoA hydrolase/transferase C-terminal domain"/>
    <property type="match status" value="1"/>
</dbReference>
<dbReference type="AlphaFoldDB" id="A0A653B4X4"/>
<evidence type="ECO:0000313" key="2">
    <source>
        <dbReference type="EMBL" id="VDN63665.1"/>
    </source>
</evidence>